<sequence length="226" mass="27530">MMADQIFNCEGYEDISNYIQSNNQDSLPLSFCNFQENFNYEDNTTEMEVLFDLNNEDVIMESDQEEKQEIYLHRIKIKEKLENVFRRQLKKEKKSKFQNECRYIVGDAIQAMENFDLPLEVVKYYRRIASSIIGFQALKQHLILNKDDSNETVQRKRIFQSYLIEFLQKKASLYILKSRKKQKLRQYLQYKNKIMMFYVKYPEQWQRNELPHFDQQQHCQSQHLLD</sequence>
<dbReference type="KEGG" id="ptm:GSPATT00027513001"/>
<dbReference type="RefSeq" id="XP_001462557.1">
    <property type="nucleotide sequence ID" value="XM_001462520.1"/>
</dbReference>
<keyword evidence="2" id="KW-1185">Reference proteome</keyword>
<dbReference type="AlphaFoldDB" id="A0EIP3"/>
<dbReference type="GeneID" id="5008682"/>
<dbReference type="OrthoDB" id="304223at2759"/>
<name>A0EIP3_PARTE</name>
<dbReference type="EMBL" id="CT868681">
    <property type="protein sequence ID" value="CAK95184.1"/>
    <property type="molecule type" value="Genomic_DNA"/>
</dbReference>
<evidence type="ECO:0000313" key="1">
    <source>
        <dbReference type="EMBL" id="CAK95184.1"/>
    </source>
</evidence>
<dbReference type="InParanoid" id="A0EIP3"/>
<dbReference type="Proteomes" id="UP000000600">
    <property type="component" value="Unassembled WGS sequence"/>
</dbReference>
<proteinExistence type="predicted"/>
<organism evidence="1 2">
    <name type="scientific">Paramecium tetraurelia</name>
    <dbReference type="NCBI Taxonomy" id="5888"/>
    <lineage>
        <taxon>Eukaryota</taxon>
        <taxon>Sar</taxon>
        <taxon>Alveolata</taxon>
        <taxon>Ciliophora</taxon>
        <taxon>Intramacronucleata</taxon>
        <taxon>Oligohymenophorea</taxon>
        <taxon>Peniculida</taxon>
        <taxon>Parameciidae</taxon>
        <taxon>Paramecium</taxon>
    </lineage>
</organism>
<accession>A0EIP3</accession>
<protein>
    <submittedName>
        <fullName evidence="1">Uncharacterized protein</fullName>
    </submittedName>
</protein>
<dbReference type="HOGENOM" id="CLU_1144443_0_0_1"/>
<dbReference type="OMA" id="IMMFYVK"/>
<evidence type="ECO:0000313" key="2">
    <source>
        <dbReference type="Proteomes" id="UP000000600"/>
    </source>
</evidence>
<gene>
    <name evidence="1" type="ORF">GSPATT00027513001</name>
</gene>
<reference evidence="1 2" key="1">
    <citation type="journal article" date="2006" name="Nature">
        <title>Global trends of whole-genome duplications revealed by the ciliate Paramecium tetraurelia.</title>
        <authorList>
            <consortium name="Genoscope"/>
            <person name="Aury J.-M."/>
            <person name="Jaillon O."/>
            <person name="Duret L."/>
            <person name="Noel B."/>
            <person name="Jubin C."/>
            <person name="Porcel B.M."/>
            <person name="Segurens B."/>
            <person name="Daubin V."/>
            <person name="Anthouard V."/>
            <person name="Aiach N."/>
            <person name="Arnaiz O."/>
            <person name="Billaut A."/>
            <person name="Beisson J."/>
            <person name="Blanc I."/>
            <person name="Bouhouche K."/>
            <person name="Camara F."/>
            <person name="Duharcourt S."/>
            <person name="Guigo R."/>
            <person name="Gogendeau D."/>
            <person name="Katinka M."/>
            <person name="Keller A.-M."/>
            <person name="Kissmehl R."/>
            <person name="Klotz C."/>
            <person name="Koll F."/>
            <person name="Le Moue A."/>
            <person name="Lepere C."/>
            <person name="Malinsky S."/>
            <person name="Nowacki M."/>
            <person name="Nowak J.K."/>
            <person name="Plattner H."/>
            <person name="Poulain J."/>
            <person name="Ruiz F."/>
            <person name="Serrano V."/>
            <person name="Zagulski M."/>
            <person name="Dessen P."/>
            <person name="Betermier M."/>
            <person name="Weissenbach J."/>
            <person name="Scarpelli C."/>
            <person name="Schachter V."/>
            <person name="Sperling L."/>
            <person name="Meyer E."/>
            <person name="Cohen J."/>
            <person name="Wincker P."/>
        </authorList>
    </citation>
    <scope>NUCLEOTIDE SEQUENCE [LARGE SCALE GENOMIC DNA]</scope>
    <source>
        <strain evidence="1 2">Stock d4-2</strain>
    </source>
</reference>